<dbReference type="Proteomes" id="UP001210339">
    <property type="component" value="Chromosome"/>
</dbReference>
<dbReference type="PANTHER" id="PTHR10151">
    <property type="entry name" value="ECTONUCLEOTIDE PYROPHOSPHATASE/PHOSPHODIESTERASE"/>
    <property type="match status" value="1"/>
</dbReference>
<dbReference type="CDD" id="cd16018">
    <property type="entry name" value="Enpp"/>
    <property type="match status" value="1"/>
</dbReference>
<dbReference type="InterPro" id="IPR017850">
    <property type="entry name" value="Alkaline_phosphatase_core_sf"/>
</dbReference>
<dbReference type="Gene3D" id="3.40.720.10">
    <property type="entry name" value="Alkaline Phosphatase, subunit A"/>
    <property type="match status" value="1"/>
</dbReference>
<proteinExistence type="predicted"/>
<keyword evidence="2" id="KW-1185">Reference proteome</keyword>
<dbReference type="InterPro" id="IPR002591">
    <property type="entry name" value="Phosphodiest/P_Trfase"/>
</dbReference>
<gene>
    <name evidence="1" type="ORF">O6R05_07905</name>
</gene>
<accession>A0ABY7QV51</accession>
<reference evidence="1 2" key="1">
    <citation type="submission" date="2023-01" db="EMBL/GenBank/DDBJ databases">
        <authorList>
            <person name="Lee S.H."/>
            <person name="Jung H.S."/>
            <person name="Yun J.U."/>
        </authorList>
    </citation>
    <scope>NUCLEOTIDE SEQUENCE [LARGE SCALE GENOMIC DNA]</scope>
    <source>
        <strain evidence="1 2">CBA3646</strain>
    </source>
</reference>
<evidence type="ECO:0000313" key="2">
    <source>
        <dbReference type="Proteomes" id="UP001210339"/>
    </source>
</evidence>
<dbReference type="Pfam" id="PF01663">
    <property type="entry name" value="Phosphodiest"/>
    <property type="match status" value="1"/>
</dbReference>
<sequence length="414" mass="45661">MRPLFIISLDALGDTDEAVYKDIPFFKKAIEHGTWIRKFTSIYPTLTYPVHATIVTGRYPDTHGIVNNLKLQPEKLSMDWYWDEPSLQGDSIFRAAHRRGLSTCALCWPVSADGPIDYNLPEIWPRSGESYLEFITEKSSEGYVNELTEAIDLTDSAPTQPEIDDYIVKAALHTFKAHKPDITLMHIVQIDGAKHKFGPYGKEVDAAICTVGQRLETLFQGIDEVTTDYDVMILSDHNQLPTHSEIRLNAWLAAMGYLQADEDGMVASYRAIFFSGNGSAALYAENDNVAAEIEMKLREADIAGIKTIYSTADVPGLRVDPTAKLYVEAEAGYVFGQSAKGDVDGASNPTHYRGNHGYHPNTADYGAMGLFFGPSFQEGKVIEEAALIEFAPTVDAMLALGLEGAETEGMDVLK</sequence>
<evidence type="ECO:0000313" key="1">
    <source>
        <dbReference type="EMBL" id="WBW49915.1"/>
    </source>
</evidence>
<organism evidence="1 2">
    <name type="scientific">Peptoniphilus equinus</name>
    <dbReference type="NCBI Taxonomy" id="3016343"/>
    <lineage>
        <taxon>Bacteria</taxon>
        <taxon>Bacillati</taxon>
        <taxon>Bacillota</taxon>
        <taxon>Tissierellia</taxon>
        <taxon>Tissierellales</taxon>
        <taxon>Peptoniphilaceae</taxon>
        <taxon>Peptoniphilus</taxon>
    </lineage>
</organism>
<name>A0ABY7QV51_9FIRM</name>
<dbReference type="EMBL" id="CP115667">
    <property type="protein sequence ID" value="WBW49915.1"/>
    <property type="molecule type" value="Genomic_DNA"/>
</dbReference>
<dbReference type="SUPFAM" id="SSF53649">
    <property type="entry name" value="Alkaline phosphatase-like"/>
    <property type="match status" value="1"/>
</dbReference>
<dbReference type="RefSeq" id="WP_271191446.1">
    <property type="nucleotide sequence ID" value="NZ_CP115667.1"/>
</dbReference>
<protein>
    <submittedName>
        <fullName evidence="1">Ectonucleotide pyrophosphatase/phosphodiesterase</fullName>
    </submittedName>
</protein>
<dbReference type="PANTHER" id="PTHR10151:SF120">
    <property type="entry name" value="BIS(5'-ADENOSYL)-TRIPHOSPHATASE"/>
    <property type="match status" value="1"/>
</dbReference>